<proteinExistence type="predicted"/>
<feature type="transmembrane region" description="Helical" evidence="1">
    <location>
        <begin position="113"/>
        <end position="137"/>
    </location>
</feature>
<dbReference type="InterPro" id="IPR025250">
    <property type="entry name" value="DUF4199"/>
</dbReference>
<evidence type="ECO:0000313" key="3">
    <source>
        <dbReference type="Proteomes" id="UP000831290"/>
    </source>
</evidence>
<keyword evidence="1" id="KW-0472">Membrane</keyword>
<reference evidence="2" key="1">
    <citation type="submission" date="2022-03" db="EMBL/GenBank/DDBJ databases">
        <title>Description of Abyssus ytuae gen. nov., sp. nov., a novel member of the family Flavobacteriaceae isolated from the sediment of Mariana Trench.</title>
        <authorList>
            <person name="Zhang J."/>
            <person name="Xu X."/>
        </authorList>
    </citation>
    <scope>NUCLEOTIDE SEQUENCE</scope>
    <source>
        <strain evidence="2">MT3330</strain>
    </source>
</reference>
<dbReference type="Proteomes" id="UP000831290">
    <property type="component" value="Chromosome"/>
</dbReference>
<keyword evidence="3" id="KW-1185">Reference proteome</keyword>
<feature type="transmembrane region" description="Helical" evidence="1">
    <location>
        <begin position="35"/>
        <end position="52"/>
    </location>
</feature>
<evidence type="ECO:0000313" key="2">
    <source>
        <dbReference type="EMBL" id="UOB16236.1"/>
    </source>
</evidence>
<feature type="transmembrane region" description="Helical" evidence="1">
    <location>
        <begin position="12"/>
        <end position="29"/>
    </location>
</feature>
<evidence type="ECO:0000256" key="1">
    <source>
        <dbReference type="SAM" id="Phobius"/>
    </source>
</evidence>
<dbReference type="AlphaFoldDB" id="A0A9E6ZYJ1"/>
<name>A0A9E6ZYJ1_9FLAO</name>
<protein>
    <submittedName>
        <fullName evidence="2">DUF4199 domain-containing protein</fullName>
    </submittedName>
</protein>
<keyword evidence="1" id="KW-0812">Transmembrane</keyword>
<sequence length="153" mass="17753">MNPDKIHIRYGIVIALILIAYFLIVKLFGLHENPWLRLLNGAIVAYGIYAAIRYRRLLERDKFEYYSGFKTGIYSGFLATLIFVGFMAVYMYHLDTEFPLKVMDEWMTDYNQGPGILLFVLTVEGFASTVVLTLAFMQKFKPSWNTKKTVQKV</sequence>
<dbReference type="KEGG" id="fbm:MQE35_10860"/>
<gene>
    <name evidence="2" type="ORF">MQE35_10860</name>
</gene>
<dbReference type="RefSeq" id="WP_255841403.1">
    <property type="nucleotide sequence ID" value="NZ_CP094358.1"/>
</dbReference>
<organism evidence="2 3">
    <name type="scientific">Abyssalbus ytuae</name>
    <dbReference type="NCBI Taxonomy" id="2926907"/>
    <lineage>
        <taxon>Bacteria</taxon>
        <taxon>Pseudomonadati</taxon>
        <taxon>Bacteroidota</taxon>
        <taxon>Flavobacteriia</taxon>
        <taxon>Flavobacteriales</taxon>
        <taxon>Flavobacteriaceae</taxon>
        <taxon>Abyssalbus</taxon>
    </lineage>
</organism>
<dbReference type="Pfam" id="PF13858">
    <property type="entry name" value="DUF4199"/>
    <property type="match status" value="1"/>
</dbReference>
<keyword evidence="1" id="KW-1133">Transmembrane helix</keyword>
<dbReference type="EMBL" id="CP094358">
    <property type="protein sequence ID" value="UOB16236.1"/>
    <property type="molecule type" value="Genomic_DNA"/>
</dbReference>
<accession>A0A9E6ZYJ1</accession>
<feature type="transmembrane region" description="Helical" evidence="1">
    <location>
        <begin position="73"/>
        <end position="93"/>
    </location>
</feature>